<dbReference type="Gene3D" id="3.30.565.10">
    <property type="entry name" value="Histidine kinase-like ATPase, C-terminal domain"/>
    <property type="match status" value="1"/>
</dbReference>
<keyword evidence="8" id="KW-0067">ATP-binding</keyword>
<dbReference type="GO" id="GO:0005886">
    <property type="term" value="C:plasma membrane"/>
    <property type="evidence" value="ECO:0007669"/>
    <property type="project" value="UniProtKB-SubCell"/>
</dbReference>
<name>A0A919XTI7_9BACL</name>
<evidence type="ECO:0000313" key="14">
    <source>
        <dbReference type="EMBL" id="GIO37709.1"/>
    </source>
</evidence>
<evidence type="ECO:0000256" key="5">
    <source>
        <dbReference type="ARBA" id="ARBA00022692"/>
    </source>
</evidence>
<keyword evidence="4" id="KW-0808">Transferase</keyword>
<keyword evidence="9 12" id="KW-1133">Transmembrane helix</keyword>
<comment type="subcellular location">
    <subcellularLocation>
        <location evidence="1">Cell membrane</location>
        <topology evidence="1">Multi-pass membrane protein</topology>
    </subcellularLocation>
</comment>
<dbReference type="SMART" id="SM00304">
    <property type="entry name" value="HAMP"/>
    <property type="match status" value="1"/>
</dbReference>
<dbReference type="RefSeq" id="WP_249413014.1">
    <property type="nucleotide sequence ID" value="NZ_BORR01000008.1"/>
</dbReference>
<dbReference type="SUPFAM" id="SSF158472">
    <property type="entry name" value="HAMP domain-like"/>
    <property type="match status" value="1"/>
</dbReference>
<evidence type="ECO:0000256" key="1">
    <source>
        <dbReference type="ARBA" id="ARBA00004651"/>
    </source>
</evidence>
<dbReference type="InterPro" id="IPR036890">
    <property type="entry name" value="HATPase_C_sf"/>
</dbReference>
<evidence type="ECO:0000256" key="7">
    <source>
        <dbReference type="ARBA" id="ARBA00022777"/>
    </source>
</evidence>
<evidence type="ECO:0000256" key="8">
    <source>
        <dbReference type="ARBA" id="ARBA00022840"/>
    </source>
</evidence>
<dbReference type="Pfam" id="PF02518">
    <property type="entry name" value="HATPase_c"/>
    <property type="match status" value="1"/>
</dbReference>
<accession>A0A919XTI7</accession>
<keyword evidence="7 14" id="KW-0418">Kinase</keyword>
<evidence type="ECO:0000256" key="9">
    <source>
        <dbReference type="ARBA" id="ARBA00022989"/>
    </source>
</evidence>
<keyword evidence="11 12" id="KW-0472">Membrane</keyword>
<evidence type="ECO:0000256" key="6">
    <source>
        <dbReference type="ARBA" id="ARBA00022741"/>
    </source>
</evidence>
<evidence type="ECO:0000256" key="3">
    <source>
        <dbReference type="ARBA" id="ARBA00022553"/>
    </source>
</evidence>
<keyword evidence="2" id="KW-1003">Cell membrane</keyword>
<keyword evidence="6" id="KW-0547">Nucleotide-binding</keyword>
<feature type="transmembrane region" description="Helical" evidence="12">
    <location>
        <begin position="285"/>
        <end position="305"/>
    </location>
</feature>
<dbReference type="EMBL" id="BORR01000008">
    <property type="protein sequence ID" value="GIO37709.1"/>
    <property type="molecule type" value="Genomic_DNA"/>
</dbReference>
<protein>
    <submittedName>
        <fullName evidence="14">Sensor histidine kinase YesM</fullName>
    </submittedName>
</protein>
<evidence type="ECO:0000256" key="2">
    <source>
        <dbReference type="ARBA" id="ARBA00022475"/>
    </source>
</evidence>
<dbReference type="InterPro" id="IPR010559">
    <property type="entry name" value="Sig_transdc_His_kin_internal"/>
</dbReference>
<dbReference type="GO" id="GO:0000155">
    <property type="term" value="F:phosphorelay sensor kinase activity"/>
    <property type="evidence" value="ECO:0007669"/>
    <property type="project" value="InterPro"/>
</dbReference>
<evidence type="ECO:0000256" key="11">
    <source>
        <dbReference type="ARBA" id="ARBA00023136"/>
    </source>
</evidence>
<proteinExistence type="predicted"/>
<dbReference type="InterPro" id="IPR003660">
    <property type="entry name" value="HAMP_dom"/>
</dbReference>
<dbReference type="SUPFAM" id="SSF55874">
    <property type="entry name" value="ATPase domain of HSP90 chaperone/DNA topoisomerase II/histidine kinase"/>
    <property type="match status" value="1"/>
</dbReference>
<evidence type="ECO:0000256" key="4">
    <source>
        <dbReference type="ARBA" id="ARBA00022679"/>
    </source>
</evidence>
<dbReference type="Proteomes" id="UP000681162">
    <property type="component" value="Unassembled WGS sequence"/>
</dbReference>
<sequence>MLARMARMNVFTKMTLLILLFLIPVLLLYTYSNQESVDIIEHEIQSSTTNRLSTFAESVESNIDQLSLYGISIGQDSSIQEFQLPDNQTAYEQVRLSGAILEKMNLYNAVSKWHSTLTLYFPRLQQVISTDYYSTIPYEETEFSEPFPQNWIYDDVANTFIWHTTEPTTAMDNPARARLITKVSFPAHQLVVLLDQNKQHNSGDPFLFHADSGVISNSTANWDLMGELENRLRQTSLQERGGFRAQLKETEYYVSYIRSQSLDWYYVDYVPMQQILSPVTSSRNLFYLSIGVLLAMSIVIIFAIYRSVQLPLLQLIKGTKRLSDGDFSTRLDDTKHNEFSQLFFRFNIMAQRIQELIENVYEEKLRRREATLKQLQSQINPHFLYNCLFYIKNMARMKNEEAVVAMSLNLGEYYRYITRSENDLATIREELNMATNYLKIQALRLERMHFTVDIPADILEQSVPRLTLQPIIENAIVHGLEPTGEHGEIIIRGVSEDGYYNIIVEDSGMGMTDEKLEQIRQDLTKPLTGHIGCGTWNIHQRLSFQFGEGSGLTFNHSPLGGVQVEIKWRHQSDGER</sequence>
<gene>
    <name evidence="14" type="primary">yesM_5</name>
    <name evidence="14" type="ORF">J41TS12_25700</name>
</gene>
<dbReference type="PANTHER" id="PTHR34220:SF11">
    <property type="entry name" value="SENSOR PROTEIN KINASE HPTS"/>
    <property type="match status" value="1"/>
</dbReference>
<keyword evidence="3" id="KW-0597">Phosphoprotein</keyword>
<dbReference type="PROSITE" id="PS50885">
    <property type="entry name" value="HAMP"/>
    <property type="match status" value="1"/>
</dbReference>
<dbReference type="AlphaFoldDB" id="A0A919XTI7"/>
<dbReference type="CDD" id="cd06225">
    <property type="entry name" value="HAMP"/>
    <property type="match status" value="1"/>
</dbReference>
<dbReference type="Pfam" id="PF00672">
    <property type="entry name" value="HAMP"/>
    <property type="match status" value="1"/>
</dbReference>
<evidence type="ECO:0000259" key="13">
    <source>
        <dbReference type="PROSITE" id="PS50885"/>
    </source>
</evidence>
<keyword evidence="10" id="KW-0902">Two-component regulatory system</keyword>
<dbReference type="Pfam" id="PF06580">
    <property type="entry name" value="His_kinase"/>
    <property type="match status" value="1"/>
</dbReference>
<dbReference type="Gene3D" id="6.10.340.10">
    <property type="match status" value="1"/>
</dbReference>
<dbReference type="PANTHER" id="PTHR34220">
    <property type="entry name" value="SENSOR HISTIDINE KINASE YPDA"/>
    <property type="match status" value="1"/>
</dbReference>
<evidence type="ECO:0000313" key="15">
    <source>
        <dbReference type="Proteomes" id="UP000681162"/>
    </source>
</evidence>
<organism evidence="14 15">
    <name type="scientific">Paenibacillus antibioticophila</name>
    <dbReference type="NCBI Taxonomy" id="1274374"/>
    <lineage>
        <taxon>Bacteria</taxon>
        <taxon>Bacillati</taxon>
        <taxon>Bacillota</taxon>
        <taxon>Bacilli</taxon>
        <taxon>Bacillales</taxon>
        <taxon>Paenibacillaceae</taxon>
        <taxon>Paenibacillus</taxon>
    </lineage>
</organism>
<feature type="domain" description="HAMP" evidence="13">
    <location>
        <begin position="306"/>
        <end position="358"/>
    </location>
</feature>
<dbReference type="GO" id="GO:0005524">
    <property type="term" value="F:ATP binding"/>
    <property type="evidence" value="ECO:0007669"/>
    <property type="project" value="UniProtKB-KW"/>
</dbReference>
<evidence type="ECO:0000256" key="10">
    <source>
        <dbReference type="ARBA" id="ARBA00023012"/>
    </source>
</evidence>
<keyword evidence="5 12" id="KW-0812">Transmembrane</keyword>
<reference evidence="14 15" key="1">
    <citation type="submission" date="2021-03" db="EMBL/GenBank/DDBJ databases">
        <title>Antimicrobial resistance genes in bacteria isolated from Japanese honey, and their potential for conferring macrolide and lincosamide resistance in the American foulbrood pathogen Paenibacillus larvae.</title>
        <authorList>
            <person name="Okamoto M."/>
            <person name="Kumagai M."/>
            <person name="Kanamori H."/>
            <person name="Takamatsu D."/>
        </authorList>
    </citation>
    <scope>NUCLEOTIDE SEQUENCE [LARGE SCALE GENOMIC DNA]</scope>
    <source>
        <strain evidence="14 15">J41TS12</strain>
    </source>
</reference>
<keyword evidence="15" id="KW-1185">Reference proteome</keyword>
<dbReference type="InterPro" id="IPR003594">
    <property type="entry name" value="HATPase_dom"/>
</dbReference>
<dbReference type="InterPro" id="IPR050640">
    <property type="entry name" value="Bact_2-comp_sensor_kinase"/>
</dbReference>
<comment type="caution">
    <text evidence="14">The sequence shown here is derived from an EMBL/GenBank/DDBJ whole genome shotgun (WGS) entry which is preliminary data.</text>
</comment>
<evidence type="ECO:0000256" key="12">
    <source>
        <dbReference type="SAM" id="Phobius"/>
    </source>
</evidence>